<gene>
    <name evidence="6" type="ORF">GCM10009849_28100</name>
</gene>
<accession>A0ABP5NR74</accession>
<dbReference type="PANTHER" id="PTHR10625">
    <property type="entry name" value="HISTONE DEACETYLASE HDAC1-RELATED"/>
    <property type="match status" value="1"/>
</dbReference>
<dbReference type="CDD" id="cd09994">
    <property type="entry name" value="HDAC_AcuC_like"/>
    <property type="match status" value="1"/>
</dbReference>
<proteinExistence type="inferred from homology"/>
<dbReference type="PANTHER" id="PTHR10625:SF10">
    <property type="entry name" value="HISTONE DEACETYLASE HDAC1"/>
    <property type="match status" value="1"/>
</dbReference>
<comment type="pathway">
    <text evidence="1">Ketone degradation; acetoin degradation.</text>
</comment>
<dbReference type="InterPro" id="IPR037138">
    <property type="entry name" value="His_deacetylse_dom_sf"/>
</dbReference>
<comment type="similarity">
    <text evidence="2">Belongs to the histone deacetylase family.</text>
</comment>
<organism evidence="6 7">
    <name type="scientific">Sinomonas flava</name>
    <dbReference type="NCBI Taxonomy" id="496857"/>
    <lineage>
        <taxon>Bacteria</taxon>
        <taxon>Bacillati</taxon>
        <taxon>Actinomycetota</taxon>
        <taxon>Actinomycetes</taxon>
        <taxon>Micrococcales</taxon>
        <taxon>Micrococcaceae</taxon>
        <taxon>Sinomonas</taxon>
    </lineage>
</organism>
<keyword evidence="7" id="KW-1185">Reference proteome</keyword>
<name>A0ABP5NR74_9MICC</name>
<dbReference type="EMBL" id="BAAAQW010000008">
    <property type="protein sequence ID" value="GAA2201892.1"/>
    <property type="molecule type" value="Genomic_DNA"/>
</dbReference>
<sequence>MSEGAQPQQAPTSASAVVRTEYTTRVVWGEDLLEYNFGKHHPMSPVRLDLTARLCRELGLFDLPRVSVAEPYVASDDELATVHTREYVAAVRRVSADPDRPEPERGLGTEDDPAFAGMHEASARIVGGSLVAAEAILEGSAVHAVNFAGGMHHAAADRGSGFCIYNDAAAAIQRLLDRGVGRVLYVDVDAHHGDGTERIFWDEPRVMTISLHESGLTLFPGTGFPSDVGGPGAEGTAVNVALPAGTRDAGWLRAFHAVVPPLVEAFRPEVIVSQHGCDAHHLDPLTNLKVTVDAQRELALSVSALARRFCEGRWIATGGGGYEVVQVVPRAWAHLVGIAAGHPVHLQTPTPQPWRDYVRERYGKDAPTLMGEGADTWWRSWEIGFNPNDPVDRAVMATRKEVFPLHGLDPWFD</sequence>
<comment type="caution">
    <text evidence="6">The sequence shown here is derived from an EMBL/GenBank/DDBJ whole genome shotgun (WGS) entry which is preliminary data.</text>
</comment>
<dbReference type="PRINTS" id="PR01272">
    <property type="entry name" value="ACUCPROTEIN"/>
</dbReference>
<dbReference type="InterPro" id="IPR023696">
    <property type="entry name" value="Ureohydrolase_dom_sf"/>
</dbReference>
<evidence type="ECO:0000313" key="7">
    <source>
        <dbReference type="Proteomes" id="UP001500432"/>
    </source>
</evidence>
<dbReference type="InterPro" id="IPR000286">
    <property type="entry name" value="HDACs"/>
</dbReference>
<protein>
    <recommendedName>
        <fullName evidence="3">Acetoin utilization protein AcuC</fullName>
    </recommendedName>
</protein>
<evidence type="ECO:0000313" key="6">
    <source>
        <dbReference type="EMBL" id="GAA2201892.1"/>
    </source>
</evidence>
<evidence type="ECO:0000256" key="3">
    <source>
        <dbReference type="ARBA" id="ARBA00020218"/>
    </source>
</evidence>
<dbReference type="PRINTS" id="PR01270">
    <property type="entry name" value="HDASUPER"/>
</dbReference>
<dbReference type="RefSeq" id="WP_425564433.1">
    <property type="nucleotide sequence ID" value="NZ_BAAAQW010000008.1"/>
</dbReference>
<dbReference type="Proteomes" id="UP001500432">
    <property type="component" value="Unassembled WGS sequence"/>
</dbReference>
<dbReference type="InterPro" id="IPR023801">
    <property type="entry name" value="His_deacetylse_dom"/>
</dbReference>
<evidence type="ECO:0000256" key="4">
    <source>
        <dbReference type="ARBA" id="ARBA00022627"/>
    </source>
</evidence>
<dbReference type="Gene3D" id="3.40.800.20">
    <property type="entry name" value="Histone deacetylase domain"/>
    <property type="match status" value="1"/>
</dbReference>
<keyword evidence="4" id="KW-0006">Acetoin catabolism</keyword>
<evidence type="ECO:0000256" key="1">
    <source>
        <dbReference type="ARBA" id="ARBA00005101"/>
    </source>
</evidence>
<reference evidence="7" key="1">
    <citation type="journal article" date="2019" name="Int. J. Syst. Evol. Microbiol.">
        <title>The Global Catalogue of Microorganisms (GCM) 10K type strain sequencing project: providing services to taxonomists for standard genome sequencing and annotation.</title>
        <authorList>
            <consortium name="The Broad Institute Genomics Platform"/>
            <consortium name="The Broad Institute Genome Sequencing Center for Infectious Disease"/>
            <person name="Wu L."/>
            <person name="Ma J."/>
        </authorList>
    </citation>
    <scope>NUCLEOTIDE SEQUENCE [LARGE SCALE GENOMIC DNA]</scope>
    <source>
        <strain evidence="7">JCM 16034</strain>
    </source>
</reference>
<dbReference type="SUPFAM" id="SSF52768">
    <property type="entry name" value="Arginase/deacetylase"/>
    <property type="match status" value="1"/>
</dbReference>
<evidence type="ECO:0000256" key="2">
    <source>
        <dbReference type="ARBA" id="ARBA00005947"/>
    </source>
</evidence>
<dbReference type="InterPro" id="IPR003085">
    <property type="entry name" value="AcuC"/>
</dbReference>
<feature type="domain" description="Histone deacetylase" evidence="5">
    <location>
        <begin position="41"/>
        <end position="336"/>
    </location>
</feature>
<dbReference type="Pfam" id="PF00850">
    <property type="entry name" value="Hist_deacetyl"/>
    <property type="match status" value="1"/>
</dbReference>
<evidence type="ECO:0000259" key="5">
    <source>
        <dbReference type="Pfam" id="PF00850"/>
    </source>
</evidence>